<dbReference type="SMART" id="SM00749">
    <property type="entry name" value="BON"/>
    <property type="match status" value="1"/>
</dbReference>
<dbReference type="PANTHER" id="PTHR34606:SF15">
    <property type="entry name" value="BON DOMAIN-CONTAINING PROTEIN"/>
    <property type="match status" value="1"/>
</dbReference>
<evidence type="ECO:0000259" key="2">
    <source>
        <dbReference type="PROSITE" id="PS50914"/>
    </source>
</evidence>
<feature type="region of interest" description="Disordered" evidence="1">
    <location>
        <begin position="419"/>
        <end position="513"/>
    </location>
</feature>
<evidence type="ECO:0000313" key="4">
    <source>
        <dbReference type="Proteomes" id="UP001597237"/>
    </source>
</evidence>
<dbReference type="InterPro" id="IPR007055">
    <property type="entry name" value="BON_dom"/>
</dbReference>
<feature type="region of interest" description="Disordered" evidence="1">
    <location>
        <begin position="1"/>
        <end position="245"/>
    </location>
</feature>
<dbReference type="RefSeq" id="WP_377280753.1">
    <property type="nucleotide sequence ID" value="NZ_JBHRSI010000002.1"/>
</dbReference>
<name>A0ABW4N7H4_9CAUL</name>
<evidence type="ECO:0000313" key="3">
    <source>
        <dbReference type="EMBL" id="MFD1784610.1"/>
    </source>
</evidence>
<feature type="compositionally biased region" description="Basic and acidic residues" evidence="1">
    <location>
        <begin position="355"/>
        <end position="371"/>
    </location>
</feature>
<feature type="compositionally biased region" description="Basic and acidic residues" evidence="1">
    <location>
        <begin position="211"/>
        <end position="220"/>
    </location>
</feature>
<dbReference type="Proteomes" id="UP001597237">
    <property type="component" value="Unassembled WGS sequence"/>
</dbReference>
<dbReference type="PANTHER" id="PTHR34606">
    <property type="entry name" value="BON DOMAIN-CONTAINING PROTEIN"/>
    <property type="match status" value="1"/>
</dbReference>
<comment type="caution">
    <text evidence="3">The sequence shown here is derived from an EMBL/GenBank/DDBJ whole genome shotgun (WGS) entry which is preliminary data.</text>
</comment>
<feature type="compositionally biased region" description="Gly residues" evidence="1">
    <location>
        <begin position="115"/>
        <end position="127"/>
    </location>
</feature>
<keyword evidence="4" id="KW-1185">Reference proteome</keyword>
<feature type="domain" description="BON" evidence="2">
    <location>
        <begin position="357"/>
        <end position="425"/>
    </location>
</feature>
<feature type="compositionally biased region" description="Gly residues" evidence="1">
    <location>
        <begin position="78"/>
        <end position="97"/>
    </location>
</feature>
<feature type="compositionally biased region" description="Polar residues" evidence="1">
    <location>
        <begin position="446"/>
        <end position="456"/>
    </location>
</feature>
<dbReference type="InterPro" id="IPR051686">
    <property type="entry name" value="Lipoprotein_DolP"/>
</dbReference>
<gene>
    <name evidence="3" type="ORF">ACFSC0_14490</name>
</gene>
<feature type="compositionally biased region" description="Basic and acidic residues" evidence="1">
    <location>
        <begin position="288"/>
        <end position="316"/>
    </location>
</feature>
<dbReference type="InterPro" id="IPR014004">
    <property type="entry name" value="Transpt-assoc_nodulatn_dom_bac"/>
</dbReference>
<feature type="compositionally biased region" description="Basic and acidic residues" evidence="1">
    <location>
        <begin position="132"/>
        <end position="165"/>
    </location>
</feature>
<dbReference type="PROSITE" id="PS50914">
    <property type="entry name" value="BON"/>
    <property type="match status" value="1"/>
</dbReference>
<feature type="compositionally biased region" description="Basic and acidic residues" evidence="1">
    <location>
        <begin position="1"/>
        <end position="33"/>
    </location>
</feature>
<feature type="compositionally biased region" description="Basic and acidic residues" evidence="1">
    <location>
        <begin position="98"/>
        <end position="108"/>
    </location>
</feature>
<feature type="compositionally biased region" description="Basic and acidic residues" evidence="1">
    <location>
        <begin position="41"/>
        <end position="77"/>
    </location>
</feature>
<reference evidence="4" key="1">
    <citation type="journal article" date="2019" name="Int. J. Syst. Evol. Microbiol.">
        <title>The Global Catalogue of Microorganisms (GCM) 10K type strain sequencing project: providing services to taxonomists for standard genome sequencing and annotation.</title>
        <authorList>
            <consortium name="The Broad Institute Genomics Platform"/>
            <consortium name="The Broad Institute Genome Sequencing Center for Infectious Disease"/>
            <person name="Wu L."/>
            <person name="Ma J."/>
        </authorList>
    </citation>
    <scope>NUCLEOTIDE SEQUENCE [LARGE SCALE GENOMIC DNA]</scope>
    <source>
        <strain evidence="4">DFY28</strain>
    </source>
</reference>
<dbReference type="Pfam" id="PF04972">
    <property type="entry name" value="BON"/>
    <property type="match status" value="1"/>
</dbReference>
<protein>
    <submittedName>
        <fullName evidence="3">BON domain-containing protein</fullName>
    </submittedName>
</protein>
<feature type="region of interest" description="Disordered" evidence="1">
    <location>
        <begin position="261"/>
        <end position="371"/>
    </location>
</feature>
<evidence type="ECO:0000256" key="1">
    <source>
        <dbReference type="SAM" id="MobiDB-lite"/>
    </source>
</evidence>
<proteinExistence type="predicted"/>
<dbReference type="Gene3D" id="3.30.1340.30">
    <property type="match status" value="1"/>
</dbReference>
<feature type="compositionally biased region" description="Low complexity" evidence="1">
    <location>
        <begin position="467"/>
        <end position="513"/>
    </location>
</feature>
<organism evidence="3 4">
    <name type="scientific">Phenylobacterium terrae</name>
    <dbReference type="NCBI Taxonomy" id="2665495"/>
    <lineage>
        <taxon>Bacteria</taxon>
        <taxon>Pseudomonadati</taxon>
        <taxon>Pseudomonadota</taxon>
        <taxon>Alphaproteobacteria</taxon>
        <taxon>Caulobacterales</taxon>
        <taxon>Caulobacteraceae</taxon>
        <taxon>Phenylobacterium</taxon>
    </lineage>
</organism>
<dbReference type="EMBL" id="JBHUEY010000006">
    <property type="protein sequence ID" value="MFD1784610.1"/>
    <property type="molecule type" value="Genomic_DNA"/>
</dbReference>
<accession>A0ABW4N7H4</accession>
<sequence>MADRWTDERDRDWRDRDWQRSERFGRGRDRDQDYGQQGFEGGREREGRTFDPRGGYDDDRGYDMDRTYGGGAEDRGYGEGGFGGRGYAGGAQGGGYGEGRDWNEERYGGRYQSGFQGGGYEGGGYRGGRSWEGQRRGGQDEDQRRETAARFAGPDRDRVFGERETGASYRPGATGSQGAGYGATSGRERGGGRYDTYGSQTEGYGPTGYGGRREYGHGGEHFGQPYGDEERRRPQDYRAGGRFYGDDAREPIYREEYGQGGREYGAVPAGYDSPRWQGGYGGGSQAWRGRDRDDHNPPNVREGRGEGGRSWWDRAKNQVASFFGDEDAERRSQWDRQTQGAGAQGHRGRGPKGYKRSDERISEEVHQRLTDDPWVDATHINVEVKDCEVTLSGTVSDREERRRAERCVEDIWGVNHVQNNLRVQQSQGTGGDNPREGAGSMMGRGSSDTSSTNPVTGTGHGFGDNMLAAGDPAAAGAASLTDAGNTGQAGQSGTTTAGSTTTSTGAPSTRDRK</sequence>